<dbReference type="EMBL" id="JABCIY010000150">
    <property type="protein sequence ID" value="KAF7192083.1"/>
    <property type="molecule type" value="Genomic_DNA"/>
</dbReference>
<comment type="caution">
    <text evidence="1">The sequence shown here is derived from an EMBL/GenBank/DDBJ whole genome shotgun (WGS) entry which is preliminary data.</text>
</comment>
<sequence>MTSSVENKLSLARAGLVPIDISAFLGNHIADSRCILKLALTGAWAVSLNTGRKGDATKLEALGIRFFGEAEFEKAINKALALGAKGKKAEIVKAGFAKIDIQAFMGDQDGIQTAKEMLRKMLVGVWGALVNLPKMGEAQKVEDLGAWIFGEESWNETVDDMLTEFAETT</sequence>
<name>A0A8H6RJN2_9PEZI</name>
<proteinExistence type="predicted"/>
<dbReference type="AlphaFoldDB" id="A0A8H6RJN2"/>
<evidence type="ECO:0000313" key="1">
    <source>
        <dbReference type="EMBL" id="KAF7192083.1"/>
    </source>
</evidence>
<protein>
    <submittedName>
        <fullName evidence="1">Uncharacterized protein</fullName>
    </submittedName>
</protein>
<accession>A0A8H6RJN2</accession>
<reference evidence="1" key="1">
    <citation type="submission" date="2020-04" db="EMBL/GenBank/DDBJ databases">
        <title>Draft genome resource of the tomato pathogen Pseudocercospora fuligena.</title>
        <authorList>
            <person name="Zaccaron A."/>
        </authorList>
    </citation>
    <scope>NUCLEOTIDE SEQUENCE</scope>
    <source>
        <strain evidence="1">PF001</strain>
    </source>
</reference>
<gene>
    <name evidence="1" type="ORF">HII31_06469</name>
</gene>
<evidence type="ECO:0000313" key="2">
    <source>
        <dbReference type="Proteomes" id="UP000660729"/>
    </source>
</evidence>
<dbReference type="OrthoDB" id="3645914at2759"/>
<keyword evidence="2" id="KW-1185">Reference proteome</keyword>
<dbReference type="Proteomes" id="UP000660729">
    <property type="component" value="Unassembled WGS sequence"/>
</dbReference>
<organism evidence="1 2">
    <name type="scientific">Pseudocercospora fuligena</name>
    <dbReference type="NCBI Taxonomy" id="685502"/>
    <lineage>
        <taxon>Eukaryota</taxon>
        <taxon>Fungi</taxon>
        <taxon>Dikarya</taxon>
        <taxon>Ascomycota</taxon>
        <taxon>Pezizomycotina</taxon>
        <taxon>Dothideomycetes</taxon>
        <taxon>Dothideomycetidae</taxon>
        <taxon>Mycosphaerellales</taxon>
        <taxon>Mycosphaerellaceae</taxon>
        <taxon>Pseudocercospora</taxon>
    </lineage>
</organism>